<dbReference type="SUPFAM" id="SSF103473">
    <property type="entry name" value="MFS general substrate transporter"/>
    <property type="match status" value="1"/>
</dbReference>
<dbReference type="PANTHER" id="PTHR23519:SF1">
    <property type="entry name" value="AUTOPHAGY-RELATED PROTEIN 22"/>
    <property type="match status" value="1"/>
</dbReference>
<dbReference type="Gene3D" id="1.20.1250.20">
    <property type="entry name" value="MFS general substrate transporter like domains"/>
    <property type="match status" value="1"/>
</dbReference>
<dbReference type="AlphaFoldDB" id="A0A1H3AVU4"/>
<feature type="transmembrane region" description="Helical" evidence="6">
    <location>
        <begin position="296"/>
        <end position="314"/>
    </location>
</feature>
<reference evidence="7 8" key="1">
    <citation type="submission" date="2016-10" db="EMBL/GenBank/DDBJ databases">
        <authorList>
            <person name="de Groot N.N."/>
        </authorList>
    </citation>
    <scope>NUCLEOTIDE SEQUENCE [LARGE SCALE GENOMIC DNA]</scope>
    <source>
        <strain evidence="7 8">CGMCC 1.8894</strain>
    </source>
</reference>
<comment type="subcellular location">
    <subcellularLocation>
        <location evidence="1">Endomembrane system</location>
        <topology evidence="1">Multi-pass membrane protein</topology>
    </subcellularLocation>
</comment>
<dbReference type="Proteomes" id="UP000198539">
    <property type="component" value="Unassembled WGS sequence"/>
</dbReference>
<evidence type="ECO:0000313" key="8">
    <source>
        <dbReference type="Proteomes" id="UP000198539"/>
    </source>
</evidence>
<feature type="transmembrane region" description="Helical" evidence="6">
    <location>
        <begin position="430"/>
        <end position="449"/>
    </location>
</feature>
<keyword evidence="2" id="KW-0813">Transport</keyword>
<dbReference type="OrthoDB" id="9768783at2"/>
<feature type="transmembrane region" description="Helical" evidence="6">
    <location>
        <begin position="21"/>
        <end position="47"/>
    </location>
</feature>
<evidence type="ECO:0000256" key="5">
    <source>
        <dbReference type="ARBA" id="ARBA00023136"/>
    </source>
</evidence>
<evidence type="ECO:0000256" key="1">
    <source>
        <dbReference type="ARBA" id="ARBA00004127"/>
    </source>
</evidence>
<keyword evidence="4 6" id="KW-1133">Transmembrane helix</keyword>
<sequence>MNEDRIDGATPDSRTQKRRIWGWYFFDWANQPYNTLLLTFIFAPYFAASVAPDPVSGQAMWGAMMAVTGVIVALLAPVLGAIADSAGPKRPWLFLWSALYVVGASALWWAMPGGAGALLALVAFGVGVIGLEFGIIFTNAYLPTLGGRADLGRISGNGWAFGYAGGLVSLIIMLLFLAENEGGTTLIGLTPPFGLDPDLREGTRAVGPFTAFWYLVFVIPFFLWVREPAVARVPRVAGAVQRGVRDVWATLRGLPRHPSLLAYLGSSMLYRDALNGIYAFGGIYAAGVLGWSITQIGVFGIMAALTGAIFCLVGGRADARFGPKPVIAVCILLLTAVCGVIITTDRAAVLLVPVAAGSNLPDIAFYICGGLIGAAGGAVQAASRNMMVRQANPARMTEAFGLYALSGKATAFLAPALVALVTQVTQSQQLGVIPIAGLFVAGLILLYWVHPEGEVATA</sequence>
<feature type="transmembrane region" description="Helical" evidence="6">
    <location>
        <begin position="117"/>
        <end position="137"/>
    </location>
</feature>
<dbReference type="EMBL" id="FNOM01000007">
    <property type="protein sequence ID" value="SDX33501.1"/>
    <property type="molecule type" value="Genomic_DNA"/>
</dbReference>
<feature type="transmembrane region" description="Helical" evidence="6">
    <location>
        <begin position="59"/>
        <end position="80"/>
    </location>
</feature>
<evidence type="ECO:0000256" key="2">
    <source>
        <dbReference type="ARBA" id="ARBA00022448"/>
    </source>
</evidence>
<keyword evidence="5 6" id="KW-0472">Membrane</keyword>
<dbReference type="InterPro" id="IPR036259">
    <property type="entry name" value="MFS_trans_sf"/>
</dbReference>
<feature type="transmembrane region" description="Helical" evidence="6">
    <location>
        <begin position="92"/>
        <end position="111"/>
    </location>
</feature>
<accession>A0A1H3AVU4</accession>
<keyword evidence="3 6" id="KW-0812">Transmembrane</keyword>
<dbReference type="RefSeq" id="WP_092890346.1">
    <property type="nucleotide sequence ID" value="NZ_CP061498.1"/>
</dbReference>
<gene>
    <name evidence="7" type="ORF">SAMN04488238_107144</name>
</gene>
<feature type="transmembrane region" description="Helical" evidence="6">
    <location>
        <begin position="273"/>
        <end position="290"/>
    </location>
</feature>
<feature type="transmembrane region" description="Helical" evidence="6">
    <location>
        <begin position="205"/>
        <end position="225"/>
    </location>
</feature>
<dbReference type="GO" id="GO:0012505">
    <property type="term" value="C:endomembrane system"/>
    <property type="evidence" value="ECO:0007669"/>
    <property type="project" value="UniProtKB-SubCell"/>
</dbReference>
<feature type="transmembrane region" description="Helical" evidence="6">
    <location>
        <begin position="326"/>
        <end position="343"/>
    </location>
</feature>
<dbReference type="InterPro" id="IPR024671">
    <property type="entry name" value="Atg22-like"/>
</dbReference>
<feature type="transmembrane region" description="Helical" evidence="6">
    <location>
        <begin position="402"/>
        <end position="424"/>
    </location>
</feature>
<keyword evidence="8" id="KW-1185">Reference proteome</keyword>
<evidence type="ECO:0000313" key="7">
    <source>
        <dbReference type="EMBL" id="SDX33501.1"/>
    </source>
</evidence>
<feature type="transmembrane region" description="Helical" evidence="6">
    <location>
        <begin position="363"/>
        <end position="382"/>
    </location>
</feature>
<proteinExistence type="predicted"/>
<evidence type="ECO:0000256" key="6">
    <source>
        <dbReference type="SAM" id="Phobius"/>
    </source>
</evidence>
<organism evidence="7 8">
    <name type="scientific">Roseicitreum antarcticum</name>
    <dbReference type="NCBI Taxonomy" id="564137"/>
    <lineage>
        <taxon>Bacteria</taxon>
        <taxon>Pseudomonadati</taxon>
        <taxon>Pseudomonadota</taxon>
        <taxon>Alphaproteobacteria</taxon>
        <taxon>Rhodobacterales</taxon>
        <taxon>Paracoccaceae</taxon>
        <taxon>Roseicitreum</taxon>
    </lineage>
</organism>
<evidence type="ECO:0000256" key="4">
    <source>
        <dbReference type="ARBA" id="ARBA00022989"/>
    </source>
</evidence>
<dbReference type="Pfam" id="PF11700">
    <property type="entry name" value="ATG22"/>
    <property type="match status" value="1"/>
</dbReference>
<dbReference type="STRING" id="564137.SAMN04488238_107144"/>
<evidence type="ECO:0000256" key="3">
    <source>
        <dbReference type="ARBA" id="ARBA00022692"/>
    </source>
</evidence>
<name>A0A1H3AVU4_9RHOB</name>
<feature type="transmembrane region" description="Helical" evidence="6">
    <location>
        <begin position="158"/>
        <end position="178"/>
    </location>
</feature>
<dbReference type="PANTHER" id="PTHR23519">
    <property type="entry name" value="AUTOPHAGY-RELATED PROTEIN 22"/>
    <property type="match status" value="1"/>
</dbReference>
<dbReference type="InterPro" id="IPR050495">
    <property type="entry name" value="ATG22/LtaA_families"/>
</dbReference>
<protein>
    <submittedName>
        <fullName evidence="7">MFS transporter, UMF1 family</fullName>
    </submittedName>
</protein>